<evidence type="ECO:0000256" key="1">
    <source>
        <dbReference type="ARBA" id="ARBA00022670"/>
    </source>
</evidence>
<dbReference type="Gene3D" id="3.40.50.300">
    <property type="entry name" value="P-loop containing nucleotide triphosphate hydrolases"/>
    <property type="match status" value="1"/>
</dbReference>
<dbReference type="KEGG" id="men:MEPCIT_384"/>
<dbReference type="PANTHER" id="PTHR10046">
    <property type="entry name" value="ATP DEPENDENT LON PROTEASE FAMILY MEMBER"/>
    <property type="match status" value="1"/>
</dbReference>
<dbReference type="EMBL" id="CP002243">
    <property type="protein sequence ID" value="AEI75011.1"/>
    <property type="molecule type" value="Genomic_DNA"/>
</dbReference>
<proteinExistence type="inferred from homology"/>
<dbReference type="EC" id="3.4.21.53" evidence="2"/>
<keyword evidence="2" id="KW-0378">Hydrolase</keyword>
<evidence type="ECO:0000259" key="3">
    <source>
        <dbReference type="PROSITE" id="PS51786"/>
    </source>
</evidence>
<keyword evidence="2" id="KW-0720">Serine protease</keyword>
<dbReference type="eggNOG" id="COG1067">
    <property type="taxonomic scope" value="Bacteria"/>
</dbReference>
<sequence length="599" mass="67201">MYNQQLTKQRRIMLTNKNKLKGTDLLPDLACFAAIFNQPYPPLSAPLAMLQARLMDGLMQFCNSSRSPSRFMLLTAQENNDYFQLIAETVKQILDASSQNVSSRHLVADIGVSTQPATNMDRASCVWQSLVEYEQLFGALRFYRDVLYLQPGLVHRANGGILIVGVRALVRQPVLWLRLKHMILQQRFDWLPENTSRPLPVAVPSIPLNLRLIVVGNRAGLADLNAIEPELTSFAMYGEFESELCIIGPDKMAKWCSWVNTLAQQHGLPLLSADAWPVLVRQAIRYSGDHYQLPLCPHWLSRRLKEAAMYYGSKHEQLTATAFTDSEQKRSWRESYLSERMQYEIVASQIMLENEGHVVGQVNALSLLDFPGHPLPFCEPSRISCVVHVGDGEINDVEHKAELGGNLHTKGMLIIQAFLMSALKLDQQLPFSASLVFEQSYGEVDGDSASLAEGVALISALADKPINQQIAVTGSVDQFGHVQPIGGVNEKIEGFFAFCQARALTGAQGVILPTANVRHLCLHDDVIEAVSEGQFSLWAVDTIDDTLEILTAMSFDNDHLPNLLAAIRARISNFYLREQKLLPWCFRWLNWFNQRARND</sequence>
<dbReference type="GO" id="GO:0004176">
    <property type="term" value="F:ATP-dependent peptidase activity"/>
    <property type="evidence" value="ECO:0007669"/>
    <property type="project" value="UniProtKB-UniRule"/>
</dbReference>
<feature type="active site" evidence="2">
    <location>
        <position position="448"/>
    </location>
</feature>
<gene>
    <name evidence="4" type="primary">lon</name>
    <name evidence="4" type="ordered locus">MEPCIT_384</name>
</gene>
<keyword evidence="5" id="KW-1185">Reference proteome</keyword>
<dbReference type="Gene3D" id="3.30.230.10">
    <property type="match status" value="1"/>
</dbReference>
<reference key="1">
    <citation type="submission" date="2010-09" db="EMBL/GenBank/DDBJ databases">
        <title>An interdependent metabolic patchwork in the nested three-way symbiosis of mealybugs.</title>
        <authorList>
            <person name="McCutcheon J.P."/>
            <person name="von Dohlen C.D."/>
        </authorList>
    </citation>
    <scope>NUCLEOTIDE SEQUENCE</scope>
    <source>
        <strain>PCIT</strain>
    </source>
</reference>
<evidence type="ECO:0000313" key="4">
    <source>
        <dbReference type="EMBL" id="AEI75011.1"/>
    </source>
</evidence>
<dbReference type="Pfam" id="PF13654">
    <property type="entry name" value="AAA_32"/>
    <property type="match status" value="1"/>
</dbReference>
<protein>
    <recommendedName>
        <fullName evidence="2">endopeptidase La</fullName>
        <ecNumber evidence="2">3.4.21.53</ecNumber>
    </recommendedName>
</protein>
<dbReference type="InterPro" id="IPR014721">
    <property type="entry name" value="Ribsml_uS5_D2-typ_fold_subgr"/>
</dbReference>
<dbReference type="InterPro" id="IPR027417">
    <property type="entry name" value="P-loop_NTPase"/>
</dbReference>
<dbReference type="GO" id="GO:0004252">
    <property type="term" value="F:serine-type endopeptidase activity"/>
    <property type="evidence" value="ECO:0007669"/>
    <property type="project" value="UniProtKB-UniRule"/>
</dbReference>
<keyword evidence="1 2" id="KW-0645">Protease</keyword>
<dbReference type="GO" id="GO:0030163">
    <property type="term" value="P:protein catabolic process"/>
    <property type="evidence" value="ECO:0007669"/>
    <property type="project" value="InterPro"/>
</dbReference>
<dbReference type="InterPro" id="IPR041699">
    <property type="entry name" value="AAA_32"/>
</dbReference>
<dbReference type="MEROPS" id="S16.A10"/>
<dbReference type="InterPro" id="IPR020568">
    <property type="entry name" value="Ribosomal_Su5_D2-typ_SF"/>
</dbReference>
<comment type="similarity">
    <text evidence="2">Belongs to the peptidase S16 family.</text>
</comment>
<dbReference type="GO" id="GO:0005524">
    <property type="term" value="F:ATP binding"/>
    <property type="evidence" value="ECO:0007669"/>
    <property type="project" value="InterPro"/>
</dbReference>
<dbReference type="InterPro" id="IPR008269">
    <property type="entry name" value="Lon_proteolytic"/>
</dbReference>
<dbReference type="InterPro" id="IPR027065">
    <property type="entry name" value="Lon_Prtase"/>
</dbReference>
<dbReference type="Pfam" id="PF05362">
    <property type="entry name" value="Lon_C"/>
    <property type="match status" value="1"/>
</dbReference>
<feature type="domain" description="Lon proteolytic" evidence="3">
    <location>
        <begin position="356"/>
        <end position="553"/>
    </location>
</feature>
<organism evidence="4 5">
    <name type="scientific">Moranella endobia (strain PCIT)</name>
    <dbReference type="NCBI Taxonomy" id="903503"/>
    <lineage>
        <taxon>Bacteria</taxon>
        <taxon>Pseudomonadati</taxon>
        <taxon>Pseudomonadota</taxon>
        <taxon>Gammaproteobacteria</taxon>
        <taxon>Enterobacterales</taxon>
        <taxon>Enterobacteriaceae</taxon>
        <taxon>Candidatus Moranella</taxon>
    </lineage>
</organism>
<name>F7XY35_MOREP</name>
<reference evidence="4 5" key="2">
    <citation type="journal article" date="2011" name="Curr. Biol.">
        <title>An interdependent metabolic patchwork in the nested symbiosis of mealybugs.</title>
        <authorList>
            <person name="McCutcheon J.P."/>
            <person name="von Dohlen C.D."/>
        </authorList>
    </citation>
    <scope>NUCLEOTIDE SEQUENCE [LARGE SCALE GENOMIC DNA]</scope>
    <source>
        <strain evidence="4 5">PCIT</strain>
    </source>
</reference>
<evidence type="ECO:0000313" key="5">
    <source>
        <dbReference type="Proteomes" id="UP000000504"/>
    </source>
</evidence>
<dbReference type="PRINTS" id="PR00830">
    <property type="entry name" value="ENDOLAPTASE"/>
</dbReference>
<dbReference type="Proteomes" id="UP000000504">
    <property type="component" value="Chromosome"/>
</dbReference>
<dbReference type="SUPFAM" id="SSF54211">
    <property type="entry name" value="Ribosomal protein S5 domain 2-like"/>
    <property type="match status" value="1"/>
</dbReference>
<comment type="catalytic activity">
    <reaction evidence="2">
        <text>Hydrolysis of proteins in presence of ATP.</text>
        <dbReference type="EC" id="3.4.21.53"/>
    </reaction>
</comment>
<accession>F7XY35</accession>
<dbReference type="AlphaFoldDB" id="F7XY35"/>
<dbReference type="STRING" id="903503.MEPCIT_384"/>
<feature type="active site" evidence="2">
    <location>
        <position position="491"/>
    </location>
</feature>
<dbReference type="HOGENOM" id="CLU_014785_2_0_6"/>
<evidence type="ECO:0000256" key="2">
    <source>
        <dbReference type="PROSITE-ProRule" id="PRU01122"/>
    </source>
</evidence>
<dbReference type="PROSITE" id="PS51786">
    <property type="entry name" value="LON_PROTEOLYTIC"/>
    <property type="match status" value="1"/>
</dbReference>
<dbReference type="GO" id="GO:0006508">
    <property type="term" value="P:proteolysis"/>
    <property type="evidence" value="ECO:0007669"/>
    <property type="project" value="UniProtKB-KW"/>
</dbReference>